<keyword evidence="2" id="KW-1133">Transmembrane helix</keyword>
<feature type="region of interest" description="Disordered" evidence="1">
    <location>
        <begin position="328"/>
        <end position="358"/>
    </location>
</feature>
<gene>
    <name evidence="4" type="ORF">Vbra_1276</name>
</gene>
<dbReference type="VEuPathDB" id="CryptoDB:Vbra_1276"/>
<keyword evidence="2" id="KW-0812">Transmembrane</keyword>
<feature type="compositionally biased region" description="Polar residues" evidence="1">
    <location>
        <begin position="86"/>
        <end position="95"/>
    </location>
</feature>
<dbReference type="EMBL" id="CDMY01000829">
    <property type="protein sequence ID" value="CEM34605.1"/>
    <property type="molecule type" value="Genomic_DNA"/>
</dbReference>
<proteinExistence type="predicted"/>
<keyword evidence="2" id="KW-0472">Membrane</keyword>
<organism evidence="4 5">
    <name type="scientific">Vitrella brassicaformis (strain CCMP3155)</name>
    <dbReference type="NCBI Taxonomy" id="1169540"/>
    <lineage>
        <taxon>Eukaryota</taxon>
        <taxon>Sar</taxon>
        <taxon>Alveolata</taxon>
        <taxon>Colpodellida</taxon>
        <taxon>Vitrellaceae</taxon>
        <taxon>Vitrella</taxon>
    </lineage>
</organism>
<reference evidence="4 5" key="1">
    <citation type="submission" date="2014-11" db="EMBL/GenBank/DDBJ databases">
        <authorList>
            <person name="Zhu J."/>
            <person name="Qi W."/>
            <person name="Song R."/>
        </authorList>
    </citation>
    <scope>NUCLEOTIDE SEQUENCE [LARGE SCALE GENOMIC DNA]</scope>
</reference>
<evidence type="ECO:0000313" key="4">
    <source>
        <dbReference type="EMBL" id="CEM34605.1"/>
    </source>
</evidence>
<feature type="region of interest" description="Disordered" evidence="1">
    <location>
        <begin position="25"/>
        <end position="95"/>
    </location>
</feature>
<name>A0A0G4GVA2_VITBC</name>
<evidence type="ECO:0000313" key="5">
    <source>
        <dbReference type="Proteomes" id="UP000041254"/>
    </source>
</evidence>
<feature type="compositionally biased region" description="Gly residues" evidence="1">
    <location>
        <begin position="73"/>
        <end position="82"/>
    </location>
</feature>
<evidence type="ECO:0000259" key="3">
    <source>
        <dbReference type="PROSITE" id="PS50222"/>
    </source>
</evidence>
<dbReference type="PROSITE" id="PS50222">
    <property type="entry name" value="EF_HAND_2"/>
    <property type="match status" value="1"/>
</dbReference>
<dbReference type="PhylomeDB" id="A0A0G4GVA2"/>
<keyword evidence="5" id="KW-1185">Reference proteome</keyword>
<feature type="compositionally biased region" description="Low complexity" evidence="1">
    <location>
        <begin position="35"/>
        <end position="47"/>
    </location>
</feature>
<evidence type="ECO:0000256" key="1">
    <source>
        <dbReference type="SAM" id="MobiDB-lite"/>
    </source>
</evidence>
<feature type="domain" description="EF-hand" evidence="3">
    <location>
        <begin position="114"/>
        <end position="149"/>
    </location>
</feature>
<sequence>MSEAVRSFGFPIPKLFSLTATATQQPTPHFGEQTSPSSMSSSSAPPSKLGTNTNTNTPVPKLALPPATHHLRFGGGGGGGVDGFSPNGSSGIPTNRTENFRRAAVTITGGGRGGDSDLLVRVLKSWDSDGDGKFSIEDVARAARALQQEQRRSRHLSVILAGIALLYLATLAIFLGVCLGANEISKDFRPDKDGRLIEVATIDGRAVDVSAKETLDSLGMFEMLEVDLADLYKVEALYLEFKSSGEHIEKFYKINEVTRNTDKHIVEIAFANGDTMTMIPEGANLYDKGDVSRTTPLAVFKGPAYNEGKTEEANKLIRHTSLDIDANKLTGDDGGVGSGSSGSGSDGNRQLQPGTRFGVQGGRAKNVFFNVGRLIDNGFIDISAERFQVLAVRGRCLGTRFECRSF</sequence>
<dbReference type="Proteomes" id="UP000041254">
    <property type="component" value="Unassembled WGS sequence"/>
</dbReference>
<dbReference type="InterPro" id="IPR002048">
    <property type="entry name" value="EF_hand_dom"/>
</dbReference>
<dbReference type="GO" id="GO:0005509">
    <property type="term" value="F:calcium ion binding"/>
    <property type="evidence" value="ECO:0007669"/>
    <property type="project" value="InterPro"/>
</dbReference>
<feature type="compositionally biased region" description="Gly residues" evidence="1">
    <location>
        <begin position="332"/>
        <end position="345"/>
    </location>
</feature>
<dbReference type="AlphaFoldDB" id="A0A0G4GVA2"/>
<feature type="compositionally biased region" description="Polar residues" evidence="1">
    <location>
        <begin position="49"/>
        <end position="58"/>
    </location>
</feature>
<dbReference type="InParanoid" id="A0A0G4GVA2"/>
<protein>
    <recommendedName>
        <fullName evidence="3">EF-hand domain-containing protein</fullName>
    </recommendedName>
</protein>
<evidence type="ECO:0000256" key="2">
    <source>
        <dbReference type="SAM" id="Phobius"/>
    </source>
</evidence>
<feature type="transmembrane region" description="Helical" evidence="2">
    <location>
        <begin position="156"/>
        <end position="177"/>
    </location>
</feature>
<accession>A0A0G4GVA2</accession>